<feature type="compositionally biased region" description="Polar residues" evidence="1">
    <location>
        <begin position="53"/>
        <end position="79"/>
    </location>
</feature>
<organism evidence="2 3">
    <name type="scientific">Plakobranchus ocellatus</name>
    <dbReference type="NCBI Taxonomy" id="259542"/>
    <lineage>
        <taxon>Eukaryota</taxon>
        <taxon>Metazoa</taxon>
        <taxon>Spiralia</taxon>
        <taxon>Lophotrochozoa</taxon>
        <taxon>Mollusca</taxon>
        <taxon>Gastropoda</taxon>
        <taxon>Heterobranchia</taxon>
        <taxon>Euthyneura</taxon>
        <taxon>Panpulmonata</taxon>
        <taxon>Sacoglossa</taxon>
        <taxon>Placobranchoidea</taxon>
        <taxon>Plakobranchidae</taxon>
        <taxon>Plakobranchus</taxon>
    </lineage>
</organism>
<dbReference type="AlphaFoldDB" id="A0AAV3Y2K3"/>
<evidence type="ECO:0000313" key="2">
    <source>
        <dbReference type="EMBL" id="GFN76660.1"/>
    </source>
</evidence>
<protein>
    <submittedName>
        <fullName evidence="2">Uncharacterized protein</fullName>
    </submittedName>
</protein>
<gene>
    <name evidence="2" type="ORF">PoB_000316600</name>
</gene>
<accession>A0AAV3Y2K3</accession>
<name>A0AAV3Y2K3_9GAST</name>
<reference evidence="2 3" key="1">
    <citation type="journal article" date="2021" name="Elife">
        <title>Chloroplast acquisition without the gene transfer in kleptoplastic sea slugs, Plakobranchus ocellatus.</title>
        <authorList>
            <person name="Maeda T."/>
            <person name="Takahashi S."/>
            <person name="Yoshida T."/>
            <person name="Shimamura S."/>
            <person name="Takaki Y."/>
            <person name="Nagai Y."/>
            <person name="Toyoda A."/>
            <person name="Suzuki Y."/>
            <person name="Arimoto A."/>
            <person name="Ishii H."/>
            <person name="Satoh N."/>
            <person name="Nishiyama T."/>
            <person name="Hasebe M."/>
            <person name="Maruyama T."/>
            <person name="Minagawa J."/>
            <person name="Obokata J."/>
            <person name="Shigenobu S."/>
        </authorList>
    </citation>
    <scope>NUCLEOTIDE SEQUENCE [LARGE SCALE GENOMIC DNA]</scope>
</reference>
<dbReference type="EMBL" id="BLXT01000403">
    <property type="protein sequence ID" value="GFN76660.1"/>
    <property type="molecule type" value="Genomic_DNA"/>
</dbReference>
<evidence type="ECO:0000256" key="1">
    <source>
        <dbReference type="SAM" id="MobiDB-lite"/>
    </source>
</evidence>
<comment type="caution">
    <text evidence="2">The sequence shown here is derived from an EMBL/GenBank/DDBJ whole genome shotgun (WGS) entry which is preliminary data.</text>
</comment>
<proteinExistence type="predicted"/>
<dbReference type="Proteomes" id="UP000735302">
    <property type="component" value="Unassembled WGS sequence"/>
</dbReference>
<keyword evidence="3" id="KW-1185">Reference proteome</keyword>
<evidence type="ECO:0000313" key="3">
    <source>
        <dbReference type="Proteomes" id="UP000735302"/>
    </source>
</evidence>
<feature type="region of interest" description="Disordered" evidence="1">
    <location>
        <begin position="51"/>
        <end position="92"/>
    </location>
</feature>
<sequence>MKVQINLMPQNTTETTLEEAKTYMKAAVWTKWTEQHPAFIAHDQYHTWKERSQQSSFGSEQGITGSKNTCTPSSGSSICQCGKRPQAAEHIL</sequence>